<gene>
    <name evidence="3" type="ORF">A3A43_03485</name>
</gene>
<evidence type="ECO:0000256" key="2">
    <source>
        <dbReference type="PIRSR" id="PIRSR005902-1"/>
    </source>
</evidence>
<dbReference type="PANTHER" id="PTHR46124:SF2">
    <property type="entry name" value="D-AMINOACYL-TRNA DEACYLASE"/>
    <property type="match status" value="1"/>
</dbReference>
<dbReference type="AlphaFoldDB" id="A0A1G2CHS2"/>
<dbReference type="STRING" id="1798652.A3A43_03485"/>
<organism evidence="3 4">
    <name type="scientific">Candidatus Liptonbacteria bacterium RIFCSPLOWO2_01_FULL_56_20</name>
    <dbReference type="NCBI Taxonomy" id="1798652"/>
    <lineage>
        <taxon>Bacteria</taxon>
        <taxon>Candidatus Liptoniibacteriota</taxon>
    </lineage>
</organism>
<feature type="binding site" evidence="2">
    <location>
        <position position="258"/>
    </location>
    <ligand>
        <name>a divalent metal cation</name>
        <dbReference type="ChEBI" id="CHEBI:60240"/>
        <label>1</label>
    </ligand>
</feature>
<evidence type="ECO:0008006" key="5">
    <source>
        <dbReference type="Google" id="ProtNLM"/>
    </source>
</evidence>
<name>A0A1G2CHS2_9BACT</name>
<dbReference type="CDD" id="cd01310">
    <property type="entry name" value="TatD_DNAse"/>
    <property type="match status" value="1"/>
</dbReference>
<dbReference type="PIRSF" id="PIRSF005902">
    <property type="entry name" value="DNase_TatD"/>
    <property type="match status" value="1"/>
</dbReference>
<sequence>MRFIDAHTHVQFAAFDADREAVVLRALEAGVWLVNVGTQKDTSASAVELARKYKEGVYAAVGLHPAHTAKSFHDAQELGGGEAAKGFTSRGEEFDHTYYRDLASDSKVVAIGECGLDYAAFVRERSERSQKRASAEAGGGLTQEEIEQRKQKQRQAFEAQIRLAHELEKPLMIHCRGAFEDLIRLLSTNSKFLGPNPGIIHFFTGTLDDASKLLALGFSFTFGGAITFPPRLAEQGRGGNYDEVIRAIPMDRILSETDAPYVAPAPHRGKRNEPRYVIEVVRKLAELKQVSVQAMDEQIFENAKQVFRI</sequence>
<dbReference type="PROSITE" id="PS01091">
    <property type="entry name" value="TATD_3"/>
    <property type="match status" value="1"/>
</dbReference>
<accession>A0A1G2CHS2</accession>
<dbReference type="InterPro" id="IPR001130">
    <property type="entry name" value="TatD-like"/>
</dbReference>
<protein>
    <recommendedName>
        <fullName evidence="5">Hydrolase TatD</fullName>
    </recommendedName>
</protein>
<dbReference type="Gene3D" id="3.20.20.140">
    <property type="entry name" value="Metal-dependent hydrolases"/>
    <property type="match status" value="1"/>
</dbReference>
<feature type="binding site" evidence="2">
    <location>
        <position position="7"/>
    </location>
    <ligand>
        <name>a divalent metal cation</name>
        <dbReference type="ChEBI" id="CHEBI:60240"/>
        <label>1</label>
    </ligand>
</feature>
<dbReference type="InterPro" id="IPR018228">
    <property type="entry name" value="DNase_TatD-rel_CS"/>
</dbReference>
<proteinExistence type="predicted"/>
<reference evidence="3 4" key="1">
    <citation type="journal article" date="2016" name="Nat. Commun.">
        <title>Thousands of microbial genomes shed light on interconnected biogeochemical processes in an aquifer system.</title>
        <authorList>
            <person name="Anantharaman K."/>
            <person name="Brown C.T."/>
            <person name="Hug L.A."/>
            <person name="Sharon I."/>
            <person name="Castelle C.J."/>
            <person name="Probst A.J."/>
            <person name="Thomas B.C."/>
            <person name="Singh A."/>
            <person name="Wilkins M.J."/>
            <person name="Karaoz U."/>
            <person name="Brodie E.L."/>
            <person name="Williams K.H."/>
            <person name="Hubbard S.S."/>
            <person name="Banfield J.F."/>
        </authorList>
    </citation>
    <scope>NUCLEOTIDE SEQUENCE [LARGE SCALE GENOMIC DNA]</scope>
</reference>
<dbReference type="GO" id="GO:0016788">
    <property type="term" value="F:hydrolase activity, acting on ester bonds"/>
    <property type="evidence" value="ECO:0007669"/>
    <property type="project" value="InterPro"/>
</dbReference>
<feature type="binding site" evidence="2">
    <location>
        <position position="113"/>
    </location>
    <ligand>
        <name>a divalent metal cation</name>
        <dbReference type="ChEBI" id="CHEBI:60240"/>
        <label>1</label>
    </ligand>
</feature>
<evidence type="ECO:0000313" key="4">
    <source>
        <dbReference type="Proteomes" id="UP000178495"/>
    </source>
</evidence>
<dbReference type="InterPro" id="IPR032466">
    <property type="entry name" value="Metal_Hydrolase"/>
</dbReference>
<feature type="binding site" evidence="2">
    <location>
        <position position="174"/>
    </location>
    <ligand>
        <name>a divalent metal cation</name>
        <dbReference type="ChEBI" id="CHEBI:60240"/>
        <label>2</label>
    </ligand>
</feature>
<keyword evidence="1" id="KW-0378">Hydrolase</keyword>
<keyword evidence="2" id="KW-0479">Metal-binding</keyword>
<dbReference type="Proteomes" id="UP000178495">
    <property type="component" value="Unassembled WGS sequence"/>
</dbReference>
<evidence type="ECO:0000313" key="3">
    <source>
        <dbReference type="EMBL" id="OGZ00953.1"/>
    </source>
</evidence>
<dbReference type="SUPFAM" id="SSF51556">
    <property type="entry name" value="Metallo-dependent hydrolases"/>
    <property type="match status" value="1"/>
</dbReference>
<dbReference type="PANTHER" id="PTHR46124">
    <property type="entry name" value="D-AMINOACYL-TRNA DEACYLASE"/>
    <property type="match status" value="1"/>
</dbReference>
<dbReference type="PROSITE" id="PS01090">
    <property type="entry name" value="TATD_2"/>
    <property type="match status" value="1"/>
</dbReference>
<evidence type="ECO:0000256" key="1">
    <source>
        <dbReference type="ARBA" id="ARBA00022801"/>
    </source>
</evidence>
<feature type="binding site" evidence="2">
    <location>
        <position position="201"/>
    </location>
    <ligand>
        <name>a divalent metal cation</name>
        <dbReference type="ChEBI" id="CHEBI:60240"/>
        <label>2</label>
    </ligand>
</feature>
<feature type="binding site" evidence="2">
    <location>
        <position position="9"/>
    </location>
    <ligand>
        <name>a divalent metal cation</name>
        <dbReference type="ChEBI" id="CHEBI:60240"/>
        <label>1</label>
    </ligand>
</feature>
<dbReference type="Pfam" id="PF01026">
    <property type="entry name" value="TatD_DNase"/>
    <property type="match status" value="1"/>
</dbReference>
<comment type="caution">
    <text evidence="3">The sequence shown here is derived from an EMBL/GenBank/DDBJ whole genome shotgun (WGS) entry which is preliminary data.</text>
</comment>
<dbReference type="GO" id="GO:0046872">
    <property type="term" value="F:metal ion binding"/>
    <property type="evidence" value="ECO:0007669"/>
    <property type="project" value="UniProtKB-KW"/>
</dbReference>
<dbReference type="EMBL" id="MHLC01000024">
    <property type="protein sequence ID" value="OGZ00953.1"/>
    <property type="molecule type" value="Genomic_DNA"/>
</dbReference>